<evidence type="ECO:0000256" key="8">
    <source>
        <dbReference type="ARBA" id="ARBA00023136"/>
    </source>
</evidence>
<dbReference type="FunFam" id="3.40.50.300:FF:000327">
    <property type="entry name" value="ATP-binding cassette sub-family A member 3"/>
    <property type="match status" value="1"/>
</dbReference>
<dbReference type="SUPFAM" id="SSF52540">
    <property type="entry name" value="P-loop containing nucleoside triphosphate hydrolases"/>
    <property type="match status" value="2"/>
</dbReference>
<feature type="transmembrane region" description="Helical" evidence="10">
    <location>
        <begin position="332"/>
        <end position="357"/>
    </location>
</feature>
<dbReference type="SMART" id="SM00382">
    <property type="entry name" value="AAA"/>
    <property type="match status" value="2"/>
</dbReference>
<feature type="domain" description="AAA+ ATPase" evidence="11">
    <location>
        <begin position="1436"/>
        <end position="1620"/>
    </location>
</feature>
<evidence type="ECO:0000313" key="13">
    <source>
        <dbReference type="Proteomes" id="UP001153620"/>
    </source>
</evidence>
<feature type="domain" description="AAA+ ATPase" evidence="11">
    <location>
        <begin position="586"/>
        <end position="768"/>
    </location>
</feature>
<gene>
    <name evidence="12" type="ORF">CHIRRI_LOCUS6232</name>
</gene>
<evidence type="ECO:0000256" key="5">
    <source>
        <dbReference type="ARBA" id="ARBA00022741"/>
    </source>
</evidence>
<dbReference type="Pfam" id="PF23321">
    <property type="entry name" value="R1_ABCA1"/>
    <property type="match status" value="1"/>
</dbReference>
<feature type="transmembrane region" description="Helical" evidence="10">
    <location>
        <begin position="939"/>
        <end position="960"/>
    </location>
</feature>
<dbReference type="PANTHER" id="PTHR19229:SF250">
    <property type="entry name" value="ABC TRANSPORTER DOMAIN-CONTAINING PROTEIN-RELATED"/>
    <property type="match status" value="1"/>
</dbReference>
<organism evidence="12 13">
    <name type="scientific">Chironomus riparius</name>
    <dbReference type="NCBI Taxonomy" id="315576"/>
    <lineage>
        <taxon>Eukaryota</taxon>
        <taxon>Metazoa</taxon>
        <taxon>Ecdysozoa</taxon>
        <taxon>Arthropoda</taxon>
        <taxon>Hexapoda</taxon>
        <taxon>Insecta</taxon>
        <taxon>Pterygota</taxon>
        <taxon>Neoptera</taxon>
        <taxon>Endopterygota</taxon>
        <taxon>Diptera</taxon>
        <taxon>Nematocera</taxon>
        <taxon>Chironomoidea</taxon>
        <taxon>Chironomidae</taxon>
        <taxon>Chironominae</taxon>
        <taxon>Chironomus</taxon>
    </lineage>
</organism>
<dbReference type="GO" id="GO:0140359">
    <property type="term" value="F:ABC-type transporter activity"/>
    <property type="evidence" value="ECO:0007669"/>
    <property type="project" value="InterPro"/>
</dbReference>
<dbReference type="InterPro" id="IPR013525">
    <property type="entry name" value="ABC2_TM"/>
</dbReference>
<feature type="transmembrane region" description="Helical" evidence="10">
    <location>
        <begin position="1114"/>
        <end position="1138"/>
    </location>
</feature>
<keyword evidence="4" id="KW-0677">Repeat</keyword>
<dbReference type="Gene3D" id="3.40.50.300">
    <property type="entry name" value="P-loop containing nucleotide triphosphate hydrolases"/>
    <property type="match status" value="2"/>
</dbReference>
<dbReference type="Pfam" id="PF12698">
    <property type="entry name" value="ABC2_membrane_3"/>
    <property type="match status" value="2"/>
</dbReference>
<name>A0A9N9RTD7_9DIPT</name>
<feature type="transmembrane region" description="Helical" evidence="10">
    <location>
        <begin position="1158"/>
        <end position="1178"/>
    </location>
</feature>
<dbReference type="GO" id="GO:0005319">
    <property type="term" value="F:lipid transporter activity"/>
    <property type="evidence" value="ECO:0007669"/>
    <property type="project" value="TreeGrafter"/>
</dbReference>
<keyword evidence="6" id="KW-0067">ATP-binding</keyword>
<accession>A0A9N9RTD7</accession>
<feature type="transmembrane region" description="Helical" evidence="10">
    <location>
        <begin position="1199"/>
        <end position="1221"/>
    </location>
</feature>
<feature type="transmembrane region" description="Helical" evidence="10">
    <location>
        <begin position="1227"/>
        <end position="1246"/>
    </location>
</feature>
<dbReference type="InterPro" id="IPR017871">
    <property type="entry name" value="ABC_transporter-like_CS"/>
</dbReference>
<dbReference type="InterPro" id="IPR026082">
    <property type="entry name" value="ABCA"/>
</dbReference>
<dbReference type="InterPro" id="IPR027417">
    <property type="entry name" value="P-loop_NTPase"/>
</dbReference>
<feature type="transmembrane region" description="Helical" evidence="10">
    <location>
        <begin position="377"/>
        <end position="400"/>
    </location>
</feature>
<feature type="transmembrane region" description="Helical" evidence="10">
    <location>
        <begin position="1331"/>
        <end position="1353"/>
    </location>
</feature>
<feature type="transmembrane region" description="Helical" evidence="10">
    <location>
        <begin position="407"/>
        <end position="426"/>
    </location>
</feature>
<dbReference type="InterPro" id="IPR003439">
    <property type="entry name" value="ABC_transporter-like_ATP-bd"/>
</dbReference>
<dbReference type="EMBL" id="OU895878">
    <property type="protein sequence ID" value="CAG9803331.1"/>
    <property type="molecule type" value="Genomic_DNA"/>
</dbReference>
<protein>
    <recommendedName>
        <fullName evidence="11">AAA+ ATPase domain-containing protein</fullName>
    </recommendedName>
</protein>
<dbReference type="GO" id="GO:0016887">
    <property type="term" value="F:ATP hydrolysis activity"/>
    <property type="evidence" value="ECO:0007669"/>
    <property type="project" value="InterPro"/>
</dbReference>
<keyword evidence="7 10" id="KW-1133">Transmembrane helix</keyword>
<evidence type="ECO:0000256" key="3">
    <source>
        <dbReference type="ARBA" id="ARBA00022692"/>
    </source>
</evidence>
<evidence type="ECO:0000313" key="12">
    <source>
        <dbReference type="EMBL" id="CAG9803331.1"/>
    </source>
</evidence>
<dbReference type="FunFam" id="3.40.50.300:FF:000298">
    <property type="entry name" value="ATP-binding cassette sub-family A member 12"/>
    <property type="match status" value="1"/>
</dbReference>
<keyword evidence="13" id="KW-1185">Reference proteome</keyword>
<keyword evidence="5" id="KW-0547">Nucleotide-binding</keyword>
<feature type="transmembrane region" description="Helical" evidence="10">
    <location>
        <begin position="438"/>
        <end position="458"/>
    </location>
</feature>
<keyword evidence="2" id="KW-0813">Transport</keyword>
<feature type="transmembrane region" description="Helical" evidence="10">
    <location>
        <begin position="479"/>
        <end position="503"/>
    </location>
</feature>
<dbReference type="InterPro" id="IPR003593">
    <property type="entry name" value="AAA+_ATPase"/>
</dbReference>
<dbReference type="Proteomes" id="UP001153620">
    <property type="component" value="Chromosome 2"/>
</dbReference>
<proteinExistence type="predicted"/>
<keyword evidence="3 10" id="KW-0812">Transmembrane</keyword>
<dbReference type="CDD" id="cd03263">
    <property type="entry name" value="ABC_subfamily_A"/>
    <property type="match status" value="2"/>
</dbReference>
<evidence type="ECO:0000256" key="2">
    <source>
        <dbReference type="ARBA" id="ARBA00022448"/>
    </source>
</evidence>
<comment type="subcellular location">
    <subcellularLocation>
        <location evidence="1">Membrane</location>
        <topology evidence="1">Multi-pass membrane protein</topology>
    </subcellularLocation>
</comment>
<feature type="region of interest" description="Disordered" evidence="9">
    <location>
        <begin position="871"/>
        <end position="893"/>
    </location>
</feature>
<evidence type="ECO:0000256" key="4">
    <source>
        <dbReference type="ARBA" id="ARBA00022737"/>
    </source>
</evidence>
<dbReference type="PANTHER" id="PTHR19229">
    <property type="entry name" value="ATP-BINDING CASSETTE TRANSPORTER SUBFAMILY A ABCA"/>
    <property type="match status" value="1"/>
</dbReference>
<reference evidence="12" key="2">
    <citation type="submission" date="2022-10" db="EMBL/GenBank/DDBJ databases">
        <authorList>
            <consortium name="ENA_rothamsted_submissions"/>
            <consortium name="culmorum"/>
            <person name="King R."/>
        </authorList>
    </citation>
    <scope>NUCLEOTIDE SEQUENCE</scope>
</reference>
<feature type="transmembrane region" description="Helical" evidence="10">
    <location>
        <begin position="291"/>
        <end position="312"/>
    </location>
</feature>
<evidence type="ECO:0000256" key="10">
    <source>
        <dbReference type="SAM" id="Phobius"/>
    </source>
</evidence>
<dbReference type="GO" id="GO:0005524">
    <property type="term" value="F:ATP binding"/>
    <property type="evidence" value="ECO:0007669"/>
    <property type="project" value="UniProtKB-KW"/>
</dbReference>
<keyword evidence="8 10" id="KW-0472">Membrane</keyword>
<dbReference type="PROSITE" id="PS00211">
    <property type="entry name" value="ABC_TRANSPORTER_1"/>
    <property type="match status" value="1"/>
</dbReference>
<evidence type="ECO:0000256" key="1">
    <source>
        <dbReference type="ARBA" id="ARBA00004141"/>
    </source>
</evidence>
<dbReference type="Pfam" id="PF00005">
    <property type="entry name" value="ABC_tran"/>
    <property type="match status" value="2"/>
</dbReference>
<evidence type="ECO:0000259" key="11">
    <source>
        <dbReference type="SMART" id="SM00382"/>
    </source>
</evidence>
<dbReference type="GO" id="GO:0016020">
    <property type="term" value="C:membrane"/>
    <property type="evidence" value="ECO:0007669"/>
    <property type="project" value="UniProtKB-SubCell"/>
</dbReference>
<reference evidence="12" key="1">
    <citation type="submission" date="2022-01" db="EMBL/GenBank/DDBJ databases">
        <authorList>
            <person name="King R."/>
        </authorList>
    </citation>
    <scope>NUCLEOTIDE SEQUENCE</scope>
</reference>
<evidence type="ECO:0000256" key="6">
    <source>
        <dbReference type="ARBA" id="ARBA00022840"/>
    </source>
</evidence>
<dbReference type="OrthoDB" id="6512918at2759"/>
<evidence type="ECO:0000256" key="9">
    <source>
        <dbReference type="SAM" id="MobiDB-lite"/>
    </source>
</evidence>
<evidence type="ECO:0000256" key="7">
    <source>
        <dbReference type="ARBA" id="ARBA00022989"/>
    </source>
</evidence>
<sequence length="1749" mass="199089">MESCEYQIVGSGQTHSDEGDVKMTSKWAKFRLLMWKNYLLQYRHPFQTILEIAIPVLFSALLVLVRSLVSPDIISNSTIYSPLPLNDIRDTLDARGQLLFKVLSFNKNINISKYTNFSNEIVYSPKNNELETLMNHVGDFVKPLLKISSVPLSDDLAPYLRQQNAFVGIEFPDSYQNITELPDDLDYSVRYPGELRRTNNAINPLFLNWRTDFLFPLFQPGGSRNYKDDHDGIPSGYYIEGFLFLQQFIFKSFMMMKNSLNIDLDQVPKINIRRFPYPPFVLDILLQGLQALVPLFILLSFVYPCINIIKYITTEKEKQLKEAMKIMGLDSWLHWVAWFAKCFVYMLITVTLMAILLKVQWYGKDNPNSVFTHSSGTVLWFFLLIYSITTIMFCFMLSVFFSKASTAAAVAGLVWFLIYAPYTLVQQRYDSITLTAKLFMSFLSNTAMSLGFNVILRYEGSQEGIQWNNIFQPVSIDDNLHLGHVIIMLLVDAVIYLLIALYVEKIFPGDYGVAEPWNFPFTTKFWLKVPEYIGIQDINGNGAHHVNPNYENEPKNKSAGIRIQNLRKVFDKNKVAVEGLNLNMYEDQITVLLGHNGAGKTTTMSMLTGMIPPSSGTAIVNGKDIRRDINFIRSSIGFCPQHNILFEDLTVREHIIFYSLLKGLPKEDVDREVDKYVKLLKLENKRDLQARGLSGGMKRKLSVGIALCANSKTVLFDEPSSGVDPGARRDLWDLLQQEKGGRTILLSTHFMLEADVLGDRIAIMSNGKLKAVGSPFFLKKHFGVGYHLVCAKKDAGTDSNKVTQLLQKYIPDVKKEGEIGTELSYLLDDRNVLVFQNMLQELETNSEELNIESYGISLTTLEEVFLKVGTDSPSDENGEAKASPAKINDNQNGHVSTVEEGTNFYNYSDTLTLLKGPSLYINQFLALLEKKILHTWRNLILFIIQILIPISYVTITIVIVRSWGGNKDLPSLELSLNTYQPTHTTIQFDPKVWADSIENKIFENYRQQFIDLSNDSKTWEVITGDMNEHYLEKTKKFLIRMNKRNLFGATIEKPNITVWFNNQPYHTSPISLGLVHNAILRTVCGKNCSITVSNKPLPYRAESRMMMLQAGNNLGFQLSFNIGFAMAFVASFFIIVYIKERVTKSKHLQYVSGVSSVTYWTSAFVWDFLLFLLIALLTTGTIGIFQESGYSTFRQLGRIYFLLIMFGFAVLPFLYIAAFMFQGPASGFIKMSIFFIFFGTAMYTVVFSMRFEGFNLKHVADTLTWIFLVIPHFSLSNGLSNMNLINVFAEVCDQQCKLLGICEKEKQCAINPRCCNLDYFAWEEPGILRNIVYFIVVGIAAFAVLFLIEFRVFEVLYYYIRMMYRTIVGLVAPNLLKRPPNFGETENDDEDVQHEKERLNSMLTSDYENYNLVMKNMSKYYKDLLAVNQLCIGIQSYECFGLLGVNGAGKTSTFKMLTGDTKISNGEAFVQGISLKMNMKEVHKRIGYCPQFDALIDDLTGRETLKLFALSRGIPTNKLSDVIAKLSGDLNFTQHLDKQVKAYSGGNKRKLSTAVSLLGNPVIVYLDEPTTGMDVGAKRNLWDVMCNVRNAGKTIVLTSHSMEECEALCTRLAIMVNGQFKCLGSTQHLKSKFGNGFVLTIKVKRFYNEQNNNNDTNEEIARSESTEMINERNAVKDFVEQEFSGAVLKEEYYDMLTFHVPAHDIKWSQIFGTLESAKKQLSIEDYSIAQSTLEQVFLLFTKYQRESDD</sequence>
<dbReference type="InterPro" id="IPR056264">
    <property type="entry name" value="R2_ABCA1-4-like"/>
</dbReference>